<protein>
    <submittedName>
        <fullName evidence="1">Uncharacterized protein</fullName>
    </submittedName>
</protein>
<dbReference type="EMBL" id="JAGVWB010000007">
    <property type="protein sequence ID" value="MBS3058013.1"/>
    <property type="molecule type" value="Genomic_DNA"/>
</dbReference>
<name>A0A8T4KSK5_9ARCH</name>
<evidence type="ECO:0000313" key="2">
    <source>
        <dbReference type="Proteomes" id="UP000680185"/>
    </source>
</evidence>
<organism evidence="1 2">
    <name type="scientific">Candidatus Iainarchaeum sp</name>
    <dbReference type="NCBI Taxonomy" id="3101447"/>
    <lineage>
        <taxon>Archaea</taxon>
        <taxon>Candidatus Iainarchaeota</taxon>
        <taxon>Candidatus Iainarchaeia</taxon>
        <taxon>Candidatus Iainarchaeales</taxon>
        <taxon>Candidatus Iainarchaeaceae</taxon>
        <taxon>Candidatus Iainarchaeum</taxon>
    </lineage>
</organism>
<dbReference type="Proteomes" id="UP000680185">
    <property type="component" value="Unassembled WGS sequence"/>
</dbReference>
<reference evidence="1" key="2">
    <citation type="submission" date="2021-05" db="EMBL/GenBank/DDBJ databases">
        <title>Protein family content uncovers lineage relationships and bacterial pathway maintenance mechanisms in DPANN archaea.</title>
        <authorList>
            <person name="Castelle C.J."/>
            <person name="Meheust R."/>
            <person name="Jaffe A.L."/>
            <person name="Seitz K."/>
            <person name="Gong X."/>
            <person name="Baker B.J."/>
            <person name="Banfield J.F."/>
        </authorList>
    </citation>
    <scope>NUCLEOTIDE SEQUENCE</scope>
    <source>
        <strain evidence="1">RIFCSPLOWO2_01_FULL_43_13</strain>
    </source>
</reference>
<gene>
    <name evidence="1" type="ORF">J4478_01260</name>
</gene>
<accession>A0A8T4KSK5</accession>
<sequence>MLVAAIILAALIAIFYQSFAYLFYPVKDLQAEIEKGFELAKANEGKIVESELFVAKAVQVLNTKNFEDSSTLAVFECTDFELCCKDTEECSLGLSFNTERKTLSVEKDSAVSPYYRCLYDRRLFVCKAFFGIKPAQAEISSVKAEKSLKLDEGNQLLIEFKYSNVGELDAFEELTARVQVFDKEDNNPLKQALFETEKAIPKIKAGEEKSSSIIAEFSRAGSFDVKIEIESEEAGKDSKTFAVKAEGIPQNLCTALQKESPQLYPSLGGIEELRGECVSKALCSNCSFAFECKDAWDARGESVVAADKEYAYVIEPAGACSQ</sequence>
<reference evidence="1" key="1">
    <citation type="submission" date="2021-03" db="EMBL/GenBank/DDBJ databases">
        <authorList>
            <person name="Jaffe A."/>
        </authorList>
    </citation>
    <scope>NUCLEOTIDE SEQUENCE</scope>
    <source>
        <strain evidence="1">RIFCSPLOWO2_01_FULL_43_13</strain>
    </source>
</reference>
<proteinExistence type="predicted"/>
<dbReference type="AlphaFoldDB" id="A0A8T4KSK5"/>
<comment type="caution">
    <text evidence="1">The sequence shown here is derived from an EMBL/GenBank/DDBJ whole genome shotgun (WGS) entry which is preliminary data.</text>
</comment>
<evidence type="ECO:0000313" key="1">
    <source>
        <dbReference type="EMBL" id="MBS3058013.1"/>
    </source>
</evidence>